<evidence type="ECO:0000256" key="1">
    <source>
        <dbReference type="ARBA" id="ARBA00001917"/>
    </source>
</evidence>
<dbReference type="SMART" id="SM00903">
    <property type="entry name" value="Flavin_Reduct"/>
    <property type="match status" value="1"/>
</dbReference>
<dbReference type="SUPFAM" id="SSF50475">
    <property type="entry name" value="FMN-binding split barrel"/>
    <property type="match status" value="1"/>
</dbReference>
<dbReference type="Gene3D" id="2.30.110.10">
    <property type="entry name" value="Electron Transport, Fmn-binding Protein, Chain A"/>
    <property type="match status" value="1"/>
</dbReference>
<evidence type="ECO:0000256" key="4">
    <source>
        <dbReference type="ARBA" id="ARBA00038054"/>
    </source>
</evidence>
<sequence>MSTISIDPKELLQPALHNYLLTAIAPRPICFASTVDEHGNVNLSPFSYFNMFSTNPPIMIFSPTRRGRDNTTKHTWDNVQKVPEVVINVVNYPIVEQMSLASTEYEQGINEFIKAGLTEGKSVKVKPPRVVESPVSFECKVTEIKSLGEGPGAGNLVFAEVVYIHVREDYLDENQNLDTGKLDLVARMGGSWYCRAIPEALFQIPKPIHAKGIGVDRLPDSAKDSWVLTGNNLGRLGNFPHWPEQHVVLELRKSEKVMQILHDNRTNAQTCIDQLHQLAQQLLLDHKTEQALAVVVLADQVLKGG</sequence>
<evidence type="ECO:0000256" key="3">
    <source>
        <dbReference type="ARBA" id="ARBA00022643"/>
    </source>
</evidence>
<evidence type="ECO:0000256" key="2">
    <source>
        <dbReference type="ARBA" id="ARBA00022630"/>
    </source>
</evidence>
<dbReference type="PANTHER" id="PTHR33798:SF5">
    <property type="entry name" value="FLAVIN REDUCTASE LIKE DOMAIN-CONTAINING PROTEIN"/>
    <property type="match status" value="1"/>
</dbReference>
<dbReference type="RefSeq" id="WP_262309629.1">
    <property type="nucleotide sequence ID" value="NZ_CP106679.1"/>
</dbReference>
<organism evidence="6 7">
    <name type="scientific">Reichenbachiella agarivorans</name>
    <dbReference type="NCBI Taxonomy" id="2979464"/>
    <lineage>
        <taxon>Bacteria</taxon>
        <taxon>Pseudomonadati</taxon>
        <taxon>Bacteroidota</taxon>
        <taxon>Cytophagia</taxon>
        <taxon>Cytophagales</taxon>
        <taxon>Reichenbachiellaceae</taxon>
        <taxon>Reichenbachiella</taxon>
    </lineage>
</organism>
<keyword evidence="7" id="KW-1185">Reference proteome</keyword>
<dbReference type="InterPro" id="IPR012349">
    <property type="entry name" value="Split_barrel_FMN-bd"/>
</dbReference>
<accession>A0ABY6CNU4</accession>
<gene>
    <name evidence="6" type="ORF">N6H18_17785</name>
</gene>
<evidence type="ECO:0000259" key="5">
    <source>
        <dbReference type="SMART" id="SM00903"/>
    </source>
</evidence>
<comment type="similarity">
    <text evidence="4">Belongs to the flavoredoxin family.</text>
</comment>
<evidence type="ECO:0000313" key="7">
    <source>
        <dbReference type="Proteomes" id="UP001065174"/>
    </source>
</evidence>
<keyword evidence="2" id="KW-0285">Flavoprotein</keyword>
<dbReference type="InterPro" id="IPR002563">
    <property type="entry name" value="Flavin_Rdtase-like_dom"/>
</dbReference>
<dbReference type="Proteomes" id="UP001065174">
    <property type="component" value="Chromosome"/>
</dbReference>
<feature type="domain" description="Flavin reductase like" evidence="5">
    <location>
        <begin position="22"/>
        <end position="178"/>
    </location>
</feature>
<reference evidence="6" key="1">
    <citation type="submission" date="2022-09" db="EMBL/GenBank/DDBJ databases">
        <title>Comparative genomics and taxonomic characterization of three novel marine species of genus Reichenbachiella exhibiting antioxidant and polysaccharide degradation activities.</title>
        <authorList>
            <person name="Muhammad N."/>
            <person name="Lee Y.-J."/>
            <person name="Ko J."/>
            <person name="Kim S.-G."/>
        </authorList>
    </citation>
    <scope>NUCLEOTIDE SEQUENCE</scope>
    <source>
        <strain evidence="6">BKB1-1</strain>
    </source>
</reference>
<proteinExistence type="inferred from homology"/>
<keyword evidence="3" id="KW-0288">FMN</keyword>
<name>A0ABY6CNU4_9BACT</name>
<dbReference type="PANTHER" id="PTHR33798">
    <property type="entry name" value="FLAVOPROTEIN OXYGENASE"/>
    <property type="match status" value="1"/>
</dbReference>
<dbReference type="Pfam" id="PF01613">
    <property type="entry name" value="Flavin_Reduct"/>
    <property type="match status" value="1"/>
</dbReference>
<evidence type="ECO:0000313" key="6">
    <source>
        <dbReference type="EMBL" id="UXP32193.1"/>
    </source>
</evidence>
<dbReference type="EMBL" id="CP106679">
    <property type="protein sequence ID" value="UXP32193.1"/>
    <property type="molecule type" value="Genomic_DNA"/>
</dbReference>
<protein>
    <submittedName>
        <fullName evidence="6">Flavin reductase family protein</fullName>
    </submittedName>
</protein>
<comment type="cofactor">
    <cofactor evidence="1">
        <name>FMN</name>
        <dbReference type="ChEBI" id="CHEBI:58210"/>
    </cofactor>
</comment>